<organism evidence="1 2">
    <name type="scientific">Eumeta variegata</name>
    <name type="common">Bagworm moth</name>
    <name type="synonym">Eumeta japonica</name>
    <dbReference type="NCBI Taxonomy" id="151549"/>
    <lineage>
        <taxon>Eukaryota</taxon>
        <taxon>Metazoa</taxon>
        <taxon>Ecdysozoa</taxon>
        <taxon>Arthropoda</taxon>
        <taxon>Hexapoda</taxon>
        <taxon>Insecta</taxon>
        <taxon>Pterygota</taxon>
        <taxon>Neoptera</taxon>
        <taxon>Endopterygota</taxon>
        <taxon>Lepidoptera</taxon>
        <taxon>Glossata</taxon>
        <taxon>Ditrysia</taxon>
        <taxon>Tineoidea</taxon>
        <taxon>Psychidae</taxon>
        <taxon>Oiketicinae</taxon>
        <taxon>Eumeta</taxon>
    </lineage>
</organism>
<keyword evidence="2" id="KW-1185">Reference proteome</keyword>
<reference evidence="1 2" key="1">
    <citation type="journal article" date="2019" name="Commun. Biol.">
        <title>The bagworm genome reveals a unique fibroin gene that provides high tensile strength.</title>
        <authorList>
            <person name="Kono N."/>
            <person name="Nakamura H."/>
            <person name="Ohtoshi R."/>
            <person name="Tomita M."/>
            <person name="Numata K."/>
            <person name="Arakawa K."/>
        </authorList>
    </citation>
    <scope>NUCLEOTIDE SEQUENCE [LARGE SCALE GENOMIC DNA]</scope>
</reference>
<dbReference type="AlphaFoldDB" id="A0A4C1W8W5"/>
<sequence length="133" mass="15126">MILLTNAINKLFILILSDRVAKERASYEKAGDHRRPWMLAILKESPVNHQSPVAALSGRNRIFDERGNGLMKEEEGVIDVGVRLRRMPAVAISIGNSANIRRWRWRNKHLEINPGAEIPAASKPFFYGRPEIE</sequence>
<comment type="caution">
    <text evidence="1">The sequence shown here is derived from an EMBL/GenBank/DDBJ whole genome shotgun (WGS) entry which is preliminary data.</text>
</comment>
<name>A0A4C1W8W5_EUMVA</name>
<protein>
    <submittedName>
        <fullName evidence="1">Uncharacterized protein</fullName>
    </submittedName>
</protein>
<evidence type="ECO:0000313" key="1">
    <source>
        <dbReference type="EMBL" id="GBP46567.1"/>
    </source>
</evidence>
<evidence type="ECO:0000313" key="2">
    <source>
        <dbReference type="Proteomes" id="UP000299102"/>
    </source>
</evidence>
<dbReference type="EMBL" id="BGZK01000486">
    <property type="protein sequence ID" value="GBP46567.1"/>
    <property type="molecule type" value="Genomic_DNA"/>
</dbReference>
<accession>A0A4C1W8W5</accession>
<proteinExistence type="predicted"/>
<gene>
    <name evidence="1" type="ORF">EVAR_21723_1</name>
</gene>
<dbReference type="Proteomes" id="UP000299102">
    <property type="component" value="Unassembled WGS sequence"/>
</dbReference>